<feature type="region of interest" description="Disordered" evidence="4">
    <location>
        <begin position="475"/>
        <end position="500"/>
    </location>
</feature>
<dbReference type="PANTHER" id="PTHR11709">
    <property type="entry name" value="MULTI-COPPER OXIDASE"/>
    <property type="match status" value="1"/>
</dbReference>
<dbReference type="OrthoDB" id="9757546at2"/>
<dbReference type="RefSeq" id="WP_072283160.1">
    <property type="nucleotide sequence ID" value="NZ_CP015519.1"/>
</dbReference>
<evidence type="ECO:0000259" key="6">
    <source>
        <dbReference type="Pfam" id="PF00394"/>
    </source>
</evidence>
<organism evidence="9 10">
    <name type="scientific">Syntrophotalea acetylenivorans</name>
    <dbReference type="NCBI Taxonomy" id="1842532"/>
    <lineage>
        <taxon>Bacteria</taxon>
        <taxon>Pseudomonadati</taxon>
        <taxon>Thermodesulfobacteriota</taxon>
        <taxon>Desulfuromonadia</taxon>
        <taxon>Desulfuromonadales</taxon>
        <taxon>Syntrophotaleaceae</taxon>
        <taxon>Syntrophotalea</taxon>
    </lineage>
</organism>
<keyword evidence="1" id="KW-0479">Metal-binding</keyword>
<dbReference type="STRING" id="1842532.A7E78_04705"/>
<keyword evidence="2" id="KW-0560">Oxidoreductase</keyword>
<gene>
    <name evidence="9" type="ORF">A7E78_04705</name>
</gene>
<dbReference type="InterPro" id="IPR008972">
    <property type="entry name" value="Cupredoxin"/>
</dbReference>
<keyword evidence="5" id="KW-0732">Signal</keyword>
<dbReference type="Pfam" id="PF07731">
    <property type="entry name" value="Cu-oxidase_2"/>
    <property type="match status" value="1"/>
</dbReference>
<reference evidence="9 10" key="1">
    <citation type="journal article" date="2017" name="Genome Announc.">
        <title>Complete Genome Sequences of Two Acetylene-Fermenting Pelobacter acetylenicus Strains.</title>
        <authorList>
            <person name="Sutton J.M."/>
            <person name="Baesman S.M."/>
            <person name="Fierst J.L."/>
            <person name="Poret-Peterson A.T."/>
            <person name="Oremland R.S."/>
            <person name="Dunlap D.S."/>
            <person name="Akob D.M."/>
        </authorList>
    </citation>
    <scope>NUCLEOTIDE SEQUENCE [LARGE SCALE GENOMIC DNA]</scope>
    <source>
        <strain evidence="9 10">SFB93</strain>
    </source>
</reference>
<dbReference type="InterPro" id="IPR001117">
    <property type="entry name" value="Cu-oxidase_2nd"/>
</dbReference>
<dbReference type="GO" id="GO:0016491">
    <property type="term" value="F:oxidoreductase activity"/>
    <property type="evidence" value="ECO:0007669"/>
    <property type="project" value="UniProtKB-KW"/>
</dbReference>
<dbReference type="AlphaFoldDB" id="A0A1L3GMM0"/>
<proteinExistence type="predicted"/>
<feature type="domain" description="Plastocyanin-like" evidence="8">
    <location>
        <begin position="34"/>
        <end position="143"/>
    </location>
</feature>
<dbReference type="Proteomes" id="UP000182517">
    <property type="component" value="Chromosome"/>
</dbReference>
<feature type="domain" description="Plastocyanin-like" evidence="7">
    <location>
        <begin position="508"/>
        <end position="618"/>
    </location>
</feature>
<feature type="signal peptide" evidence="5">
    <location>
        <begin position="1"/>
        <end position="22"/>
    </location>
</feature>
<feature type="compositionally biased region" description="Basic and acidic residues" evidence="4">
    <location>
        <begin position="398"/>
        <end position="409"/>
    </location>
</feature>
<dbReference type="EMBL" id="CP015519">
    <property type="protein sequence ID" value="APG27196.1"/>
    <property type="molecule type" value="Genomic_DNA"/>
</dbReference>
<dbReference type="CDD" id="cd13896">
    <property type="entry name" value="CuRO_3_CopA"/>
    <property type="match status" value="1"/>
</dbReference>
<dbReference type="GO" id="GO:0005507">
    <property type="term" value="F:copper ion binding"/>
    <property type="evidence" value="ECO:0007669"/>
    <property type="project" value="InterPro"/>
</dbReference>
<dbReference type="SUPFAM" id="SSF49503">
    <property type="entry name" value="Cupredoxins"/>
    <property type="match status" value="3"/>
</dbReference>
<evidence type="ECO:0000256" key="4">
    <source>
        <dbReference type="SAM" id="MobiDB-lite"/>
    </source>
</evidence>
<evidence type="ECO:0000256" key="2">
    <source>
        <dbReference type="ARBA" id="ARBA00023002"/>
    </source>
</evidence>
<feature type="domain" description="Plastocyanin-like" evidence="6">
    <location>
        <begin position="151"/>
        <end position="306"/>
    </location>
</feature>
<evidence type="ECO:0008006" key="11">
    <source>
        <dbReference type="Google" id="ProtNLM"/>
    </source>
</evidence>
<protein>
    <recommendedName>
        <fullName evidence="11">Copper oxidase</fullName>
    </recommendedName>
</protein>
<feature type="chain" id="PRO_5012995817" description="Copper oxidase" evidence="5">
    <location>
        <begin position="23"/>
        <end position="803"/>
    </location>
</feature>
<dbReference type="Pfam" id="PF00394">
    <property type="entry name" value="Cu-oxidase"/>
    <property type="match status" value="1"/>
</dbReference>
<keyword evidence="10" id="KW-1185">Reference proteome</keyword>
<evidence type="ECO:0000313" key="10">
    <source>
        <dbReference type="Proteomes" id="UP000182517"/>
    </source>
</evidence>
<dbReference type="PROSITE" id="PS00079">
    <property type="entry name" value="MULTICOPPER_OXIDASE1"/>
    <property type="match status" value="1"/>
</dbReference>
<dbReference type="KEGG" id="pef:A7E78_04705"/>
<dbReference type="Pfam" id="PF07732">
    <property type="entry name" value="Cu-oxidase_3"/>
    <property type="match status" value="1"/>
</dbReference>
<dbReference type="InterPro" id="IPR034279">
    <property type="entry name" value="CuRO_3_CopA"/>
</dbReference>
<evidence type="ECO:0000256" key="5">
    <source>
        <dbReference type="SAM" id="SignalP"/>
    </source>
</evidence>
<dbReference type="InterPro" id="IPR033138">
    <property type="entry name" value="Cu_oxidase_CS"/>
</dbReference>
<dbReference type="PANTHER" id="PTHR11709:SF394">
    <property type="entry name" value="FI03373P-RELATED"/>
    <property type="match status" value="1"/>
</dbReference>
<dbReference type="InterPro" id="IPR011706">
    <property type="entry name" value="Cu-oxidase_C"/>
</dbReference>
<dbReference type="InterPro" id="IPR011707">
    <property type="entry name" value="Cu-oxidase-like_N"/>
</dbReference>
<name>A0A1L3GMM0_9BACT</name>
<sequence>MIRTALILSVFCGLLLPSMSLAAVKEYHLTIAFEKVAIQGKQAQGMTINGKIPGPVLRFNKGDLARIHVTNKMDVPTSIHWHGILVPPGMDGVPFVTQPPIAPGTTFTYEFPVRQTGTYWYHSHSNLQEQSGLYGAIVIADEEDKQHADQDHVVLLSDWTTDDPHEVLRTLKRGSEWYALEKGSGQSILGAANAGKLGDYFYRELQRMPPMDIADVAYDYFLANGQPEITLAAKPEETVRLRLIDGSATTYFHLEYAGGPMTIIGADGQLVEPDNQSRFLVGVAETYDVLITVPDVGAYELRATAHDGSGHASVWIGSGKRHPASDIPKPNLYQGMHRGSLADLFSLTPAGTMGMSDSLVEKGRFDRPGMMGMHDGMMDMHDMDEGASDPTPDPMNHMMEKSNGAEHKPTTHMNHSPPPESKESAIEGMHSQHLSSMSIATGQEYKTSDSTSVFSGRQYGSRFGFLEADISSRKQLAQEGSMQRPGTPYPSLRSIRSTTLPKNRPVREIRLTLDGDMERYVWFLNNKPLSETDHILIKEGEVVRFIMINRTMMHHPMHLHGHFFRVVNGQEDHAPLKHTVDVAPMSTTVIEFYGNEVGDWFFHCHLLYHMKSGMARLVHYQDFQPNEDVQAVRPQLYGDSWYAWAQADFLSNMTEGVFSMSNTRTMFDAAWEVGWHEVEKTDWEGLFTLGWYQNRFTSFLAGIDVLGEGSDAEDLRGILGLKYLLPLNLDFTAWVDTEAGARLMLEKDLELTPRLALHGEVEYDTHDKWEGAVGLHYMLRRDLSLIGKWHSEFGYGGGISLRF</sequence>
<dbReference type="Gene3D" id="2.60.40.420">
    <property type="entry name" value="Cupredoxins - blue copper proteins"/>
    <property type="match status" value="3"/>
</dbReference>
<evidence type="ECO:0000256" key="1">
    <source>
        <dbReference type="ARBA" id="ARBA00022723"/>
    </source>
</evidence>
<dbReference type="InterPro" id="IPR002355">
    <property type="entry name" value="Cu_oxidase_Cu_BS"/>
</dbReference>
<dbReference type="PROSITE" id="PS00080">
    <property type="entry name" value="MULTICOPPER_OXIDASE2"/>
    <property type="match status" value="1"/>
</dbReference>
<evidence type="ECO:0000259" key="8">
    <source>
        <dbReference type="Pfam" id="PF07732"/>
    </source>
</evidence>
<evidence type="ECO:0000313" key="9">
    <source>
        <dbReference type="EMBL" id="APG27196.1"/>
    </source>
</evidence>
<accession>A0A1L3GMM0</accession>
<dbReference type="InterPro" id="IPR045087">
    <property type="entry name" value="Cu-oxidase_fam"/>
</dbReference>
<evidence type="ECO:0000256" key="3">
    <source>
        <dbReference type="ARBA" id="ARBA00023008"/>
    </source>
</evidence>
<keyword evidence="3" id="KW-0186">Copper</keyword>
<feature type="region of interest" description="Disordered" evidence="4">
    <location>
        <begin position="385"/>
        <end position="424"/>
    </location>
</feature>
<evidence type="ECO:0000259" key="7">
    <source>
        <dbReference type="Pfam" id="PF07731"/>
    </source>
</evidence>